<dbReference type="Proteomes" id="UP000295578">
    <property type="component" value="Unassembled WGS sequence"/>
</dbReference>
<evidence type="ECO:0000313" key="1">
    <source>
        <dbReference type="EMBL" id="TDD65386.1"/>
    </source>
</evidence>
<keyword evidence="2" id="KW-1185">Reference proteome</keyword>
<comment type="caution">
    <text evidence="1">The sequence shown here is derived from an EMBL/GenBank/DDBJ whole genome shotgun (WGS) entry which is preliminary data.</text>
</comment>
<dbReference type="AlphaFoldDB" id="A0A4R5A3G1"/>
<dbReference type="GO" id="GO:0008168">
    <property type="term" value="F:methyltransferase activity"/>
    <property type="evidence" value="ECO:0007669"/>
    <property type="project" value="UniProtKB-KW"/>
</dbReference>
<name>A0A4R5A3G1_9ACTN</name>
<gene>
    <name evidence="1" type="ORF">E1293_40370</name>
</gene>
<dbReference type="InterPro" id="IPR029063">
    <property type="entry name" value="SAM-dependent_MTases_sf"/>
</dbReference>
<dbReference type="SUPFAM" id="SSF53335">
    <property type="entry name" value="S-adenosyl-L-methionine-dependent methyltransferases"/>
    <property type="match status" value="1"/>
</dbReference>
<reference evidence="1 2" key="1">
    <citation type="submission" date="2019-03" db="EMBL/GenBank/DDBJ databases">
        <title>Draft genome sequences of novel Actinobacteria.</title>
        <authorList>
            <person name="Sahin N."/>
            <person name="Ay H."/>
            <person name="Saygin H."/>
        </authorList>
    </citation>
    <scope>NUCLEOTIDE SEQUENCE [LARGE SCALE GENOMIC DNA]</scope>
    <source>
        <strain evidence="1 2">DSM 45941</strain>
    </source>
</reference>
<keyword evidence="1" id="KW-0808">Transferase</keyword>
<dbReference type="GO" id="GO:0032259">
    <property type="term" value="P:methylation"/>
    <property type="evidence" value="ECO:0007669"/>
    <property type="project" value="UniProtKB-KW"/>
</dbReference>
<keyword evidence="1" id="KW-0489">Methyltransferase</keyword>
<dbReference type="Gene3D" id="3.40.50.150">
    <property type="entry name" value="Vaccinia Virus protein VP39"/>
    <property type="match status" value="1"/>
</dbReference>
<protein>
    <submittedName>
        <fullName evidence="1">SAM-dependent methyltransferase</fullName>
    </submittedName>
</protein>
<dbReference type="RefSeq" id="WP_132204328.1">
    <property type="nucleotide sequence ID" value="NZ_SMKY01000336.1"/>
</dbReference>
<evidence type="ECO:0000313" key="2">
    <source>
        <dbReference type="Proteomes" id="UP000295578"/>
    </source>
</evidence>
<proteinExistence type="predicted"/>
<dbReference type="PIRSF" id="PIRSF017393">
    <property type="entry name" value="MTase_SAV2177"/>
    <property type="match status" value="1"/>
</dbReference>
<dbReference type="InterPro" id="IPR006764">
    <property type="entry name" value="SAM_dep_MeTrfase_SAV2177_type"/>
</dbReference>
<dbReference type="Pfam" id="PF04672">
    <property type="entry name" value="Methyltransf_19"/>
    <property type="match status" value="1"/>
</dbReference>
<dbReference type="OrthoDB" id="3216820at2"/>
<dbReference type="EMBL" id="SMKY01000336">
    <property type="protein sequence ID" value="TDD65386.1"/>
    <property type="molecule type" value="Genomic_DNA"/>
</dbReference>
<sequence length="265" mass="29075">MSEHEFVPPGVDPTQMSHARAYDYVLGGKDNYAVDREAAAQVIQLAPDLPVLGKAQRRFLLRVTQMCAKAGIDQFLDIGSGIPTAPNVHETVRAINPKAGVVYVDYDPLVTVHNGALLADGDRVISIQADVRDPQALMSHPELTELIDFDRPVLILFVGLFHLVADEHDPAGVIAQYRDRMAPGSHLMLSQFCTDGSDEAAKAKLEEISVNSPSPMCFRHKDEIARFFDGFELVEPGVVDVQDWWPDEPAPRTKLKVAAGVGKKL</sequence>
<accession>A0A4R5A3G1</accession>
<organism evidence="1 2">
    <name type="scientific">Actinomadura darangshiensis</name>
    <dbReference type="NCBI Taxonomy" id="705336"/>
    <lineage>
        <taxon>Bacteria</taxon>
        <taxon>Bacillati</taxon>
        <taxon>Actinomycetota</taxon>
        <taxon>Actinomycetes</taxon>
        <taxon>Streptosporangiales</taxon>
        <taxon>Thermomonosporaceae</taxon>
        <taxon>Actinomadura</taxon>
    </lineage>
</organism>